<dbReference type="OMA" id="NYRAVIP"/>
<keyword evidence="6" id="KW-1185">Reference proteome</keyword>
<dbReference type="eggNOG" id="ENOG502SIJS">
    <property type="taxonomic scope" value="Eukaryota"/>
</dbReference>
<dbReference type="GeneID" id="27899947"/>
<dbReference type="PANTHER" id="PTHR13789:SF147">
    <property type="entry name" value="PUTATIVE (AFU_ORTHOLOGUE AFUA_2G01950)-RELATED"/>
    <property type="match status" value="1"/>
</dbReference>
<evidence type="ECO:0000259" key="4">
    <source>
        <dbReference type="Pfam" id="PF07992"/>
    </source>
</evidence>
<dbReference type="RefSeq" id="XP_016756200.1">
    <property type="nucleotide sequence ID" value="XM_016902810.1"/>
</dbReference>
<reference evidence="5 6" key="1">
    <citation type="journal article" date="2012" name="PLoS Pathog.">
        <title>Diverse lifestyles and strategies of plant pathogenesis encoded in the genomes of eighteen Dothideomycetes fungi.</title>
        <authorList>
            <person name="Ohm R.A."/>
            <person name="Feau N."/>
            <person name="Henrissat B."/>
            <person name="Schoch C.L."/>
            <person name="Horwitz B.A."/>
            <person name="Barry K.W."/>
            <person name="Condon B.J."/>
            <person name="Copeland A.C."/>
            <person name="Dhillon B."/>
            <person name="Glaser F."/>
            <person name="Hesse C.N."/>
            <person name="Kosti I."/>
            <person name="LaButti K."/>
            <person name="Lindquist E.A."/>
            <person name="Lucas S."/>
            <person name="Salamov A.A."/>
            <person name="Bradshaw R.E."/>
            <person name="Ciuffetti L."/>
            <person name="Hamelin R.C."/>
            <person name="Kema G.H.J."/>
            <person name="Lawrence C."/>
            <person name="Scott J.A."/>
            <person name="Spatafora J.W."/>
            <person name="Turgeon B.G."/>
            <person name="de Wit P.J.G.M."/>
            <person name="Zhong S."/>
            <person name="Goodwin S.B."/>
            <person name="Grigoriev I.V."/>
        </authorList>
    </citation>
    <scope>NUCLEOTIDE SEQUENCE [LARGE SCALE GENOMIC DNA]</scope>
    <source>
        <strain evidence="5 6">SO2202</strain>
    </source>
</reference>
<dbReference type="InterPro" id="IPR023753">
    <property type="entry name" value="FAD/NAD-binding_dom"/>
</dbReference>
<keyword evidence="3" id="KW-0503">Monooxygenase</keyword>
<protein>
    <submittedName>
        <fullName evidence="5">FAD/NAD(P)-binding domain-containing protein</fullName>
    </submittedName>
</protein>
<dbReference type="OrthoDB" id="16820at2759"/>
<dbReference type="HOGENOM" id="CLU_009665_19_3_1"/>
<evidence type="ECO:0000313" key="5">
    <source>
        <dbReference type="EMBL" id="EMF08079.1"/>
    </source>
</evidence>
<evidence type="ECO:0000256" key="1">
    <source>
        <dbReference type="ARBA" id="ARBA00007992"/>
    </source>
</evidence>
<dbReference type="SUPFAM" id="SSF51905">
    <property type="entry name" value="FAD/NAD(P)-binding domain"/>
    <property type="match status" value="1"/>
</dbReference>
<keyword evidence="2" id="KW-0560">Oxidoreductase</keyword>
<dbReference type="InterPro" id="IPR036188">
    <property type="entry name" value="FAD/NAD-bd_sf"/>
</dbReference>
<evidence type="ECO:0000313" key="6">
    <source>
        <dbReference type="Proteomes" id="UP000016931"/>
    </source>
</evidence>
<accession>M3ARH0</accession>
<dbReference type="Gene3D" id="3.50.50.60">
    <property type="entry name" value="FAD/NAD(P)-binding domain"/>
    <property type="match status" value="1"/>
</dbReference>
<sequence>MDIGIIGGGIAGLATALCIARLDPSSLSSSSSSPSQPKTNNTPNQKITIYESAPALSELGAGLQISANGTRIFHALGLGEAFKKVADEARVIQLRRYADDSVLGEIAQNPQSEWDYGFPHWQIYRPDFQRILAEACKEETSKIRLLLGKKAISINHETGNITFASGETVTHDVVVIADGINSRLRNSIPEISVSGISPRPFREFCLRAIIPKDRILATNDPSLTALIQPNHLNLAWCGPHMCMLGYPISSGDLYNLILIVPRPADETHIGKWHQPGDLSEGEALLQNFSSTPQKLWKLVDSCHKWTLGDLPPLPTFVSPNGKIVVVGDAAHAILPYAGNGGGQALEDAASLAIFLNSIPHPNPENKQEEKEKGEKNLLPQAISAWNTLRLTRLSGVRKWTMGNQGFLTLPDGSLQEKRDEELAKMTAGWKQQLEELGGEEGWRKRVKPKAELKGEGDIRSPEMRMWLYGYDVIADARRVVREMGLLGEGRGE</sequence>
<evidence type="ECO:0000256" key="3">
    <source>
        <dbReference type="ARBA" id="ARBA00023033"/>
    </source>
</evidence>
<gene>
    <name evidence="5" type="ORF">SEPMUDRAFT_136893</name>
</gene>
<dbReference type="AlphaFoldDB" id="M3ARH0"/>
<proteinExistence type="inferred from homology"/>
<comment type="similarity">
    <text evidence="1">Belongs to the paxM FAD-dependent monooxygenase family.</text>
</comment>
<organism evidence="5 6">
    <name type="scientific">Sphaerulina musiva (strain SO2202)</name>
    <name type="common">Poplar stem canker fungus</name>
    <name type="synonym">Septoria musiva</name>
    <dbReference type="NCBI Taxonomy" id="692275"/>
    <lineage>
        <taxon>Eukaryota</taxon>
        <taxon>Fungi</taxon>
        <taxon>Dikarya</taxon>
        <taxon>Ascomycota</taxon>
        <taxon>Pezizomycotina</taxon>
        <taxon>Dothideomycetes</taxon>
        <taxon>Dothideomycetidae</taxon>
        <taxon>Mycosphaerellales</taxon>
        <taxon>Mycosphaerellaceae</taxon>
        <taxon>Sphaerulina</taxon>
    </lineage>
</organism>
<name>M3ARH0_SPHMS</name>
<dbReference type="EMBL" id="KB456272">
    <property type="protein sequence ID" value="EMF08079.1"/>
    <property type="molecule type" value="Genomic_DNA"/>
</dbReference>
<evidence type="ECO:0000256" key="2">
    <source>
        <dbReference type="ARBA" id="ARBA00023002"/>
    </source>
</evidence>
<dbReference type="InterPro" id="IPR050493">
    <property type="entry name" value="FAD-dep_Monooxygenase_BioMet"/>
</dbReference>
<dbReference type="PRINTS" id="PR00420">
    <property type="entry name" value="RNGMNOXGNASE"/>
</dbReference>
<dbReference type="GO" id="GO:0004497">
    <property type="term" value="F:monooxygenase activity"/>
    <property type="evidence" value="ECO:0007669"/>
    <property type="project" value="UniProtKB-KW"/>
</dbReference>
<dbReference type="Pfam" id="PF07992">
    <property type="entry name" value="Pyr_redox_2"/>
    <property type="match status" value="1"/>
</dbReference>
<dbReference type="PANTHER" id="PTHR13789">
    <property type="entry name" value="MONOOXYGENASE"/>
    <property type="match status" value="1"/>
</dbReference>
<feature type="domain" description="FAD/NAD(P)-binding" evidence="4">
    <location>
        <begin position="2"/>
        <end position="189"/>
    </location>
</feature>
<dbReference type="STRING" id="692275.M3ARH0"/>
<dbReference type="Proteomes" id="UP000016931">
    <property type="component" value="Unassembled WGS sequence"/>
</dbReference>
<dbReference type="SUPFAM" id="SSF54373">
    <property type="entry name" value="FAD-linked reductases, C-terminal domain"/>
    <property type="match status" value="1"/>
</dbReference>